<dbReference type="InterPro" id="IPR017847">
    <property type="entry name" value="T6SS_RhsGE_Vgr_subset"/>
</dbReference>
<feature type="domain" description="Gp5/Type VI secretion system Vgr protein OB-fold" evidence="5">
    <location>
        <begin position="361"/>
        <end position="429"/>
    </location>
</feature>
<dbReference type="PANTHER" id="PTHR32305">
    <property type="match status" value="1"/>
</dbReference>
<comment type="subcellular location">
    <subcellularLocation>
        <location evidence="1">Secreted</location>
    </subcellularLocation>
</comment>
<keyword evidence="3" id="KW-0964">Secreted</keyword>
<proteinExistence type="inferred from homology"/>
<accession>A0ABT5CCB8</accession>
<dbReference type="Gene3D" id="2.40.50.230">
    <property type="entry name" value="Gp5 N-terminal domain"/>
    <property type="match status" value="1"/>
</dbReference>
<comment type="caution">
    <text evidence="7">The sequence shown here is derived from an EMBL/GenBank/DDBJ whole genome shotgun (WGS) entry which is preliminary data.</text>
</comment>
<dbReference type="PANTHER" id="PTHR32305:SF15">
    <property type="entry name" value="PROTEIN RHSA-RELATED"/>
    <property type="match status" value="1"/>
</dbReference>
<dbReference type="EMBL" id="JAQNDK010000004">
    <property type="protein sequence ID" value="MDC0683429.1"/>
    <property type="molecule type" value="Genomic_DNA"/>
</dbReference>
<dbReference type="SUPFAM" id="SSF69349">
    <property type="entry name" value="Phage fibre proteins"/>
    <property type="match status" value="1"/>
</dbReference>
<evidence type="ECO:0000256" key="1">
    <source>
        <dbReference type="ARBA" id="ARBA00004613"/>
    </source>
</evidence>
<evidence type="ECO:0000259" key="5">
    <source>
        <dbReference type="Pfam" id="PF04717"/>
    </source>
</evidence>
<name>A0ABT5CCB8_9BACT</name>
<dbReference type="Gene3D" id="2.30.110.50">
    <property type="match status" value="1"/>
</dbReference>
<feature type="region of interest" description="Disordered" evidence="4">
    <location>
        <begin position="444"/>
        <end position="463"/>
    </location>
</feature>
<keyword evidence="8" id="KW-1185">Reference proteome</keyword>
<gene>
    <name evidence="7" type="primary">tssI</name>
    <name evidence="7" type="ORF">POL72_37210</name>
</gene>
<organism evidence="7 8">
    <name type="scientific">Sorangium atrum</name>
    <dbReference type="NCBI Taxonomy" id="2995308"/>
    <lineage>
        <taxon>Bacteria</taxon>
        <taxon>Pseudomonadati</taxon>
        <taxon>Myxococcota</taxon>
        <taxon>Polyangia</taxon>
        <taxon>Polyangiales</taxon>
        <taxon>Polyangiaceae</taxon>
        <taxon>Sorangium</taxon>
    </lineage>
</organism>
<dbReference type="SUPFAM" id="SSF69279">
    <property type="entry name" value="Phage tail proteins"/>
    <property type="match status" value="2"/>
</dbReference>
<dbReference type="NCBIfam" id="TIGR03361">
    <property type="entry name" value="VI_Rhs_Vgr"/>
    <property type="match status" value="1"/>
</dbReference>
<feature type="domain" description="Gp5/Type VI secretion system Vgr C-terminal trimerisation" evidence="6">
    <location>
        <begin position="446"/>
        <end position="557"/>
    </location>
</feature>
<dbReference type="InterPro" id="IPR006533">
    <property type="entry name" value="T6SS_Vgr_RhsGE"/>
</dbReference>
<sequence length="724" mass="77774">MAPPLVRARLTIDGLKTSLEVKELSGAEAMSQLYAFDITVECADTDLDLDALVAESAVLTLDHGASARHLHGIVSGFEQVHTSEHRAAYRATLVPEVWLLDQRYDCRIFQGVTTAEVIERVLKLGGVRRYEIVLQRSYEARDVCVQYRESDWAFLSRLMEEEGIFYYFEHTDAGATLMISDTAQVHSPISPEELRYRSVTGALHTGEGIDSFRFAQRVRPGKVTTRDVPFENPASVVDTAAEKGRHTDLAVFAYPASPAAEVRLDALQATAAVGQGEACSVRLAPGARFRLEDHPRESFNAEYLVTRLEHAARFDSKEGYRCTFECVPAGVAFRPPCRTPKPRIAGPQAATVVGTQGAEIETDGDGRVRVRLHWDRNGSASENACWVHVAQMASGAGYGAMHIPRVGSAVLVEFLDGDPDRPIVTGRVYTVVSPYPYALPAEKTRSALRTQSTPGGGGYNELRFEDQSGREEVYLRAQRDLKVEALNDARRNVGGDDALAVTGDRTKTVGGAEAVTVAGARTVTVGAAETRTVAADQTTSVGADSWLSVAGDHTASVVGDRRDIVAGDRSACVGGDESVKVSGDRTVVVTGAHAISSLDDESRRVTGNLTLSIGGTMQQVVDGHCTLSAGSLEWAVTDGALEMTCAGEVRVESEQEVQIGGPDLALFADSTIRIRAQKKIVLEIGNSTDAEGKSAKIEITSDGIYVTNGSATEKLDGGTVRLNC</sequence>
<dbReference type="InterPro" id="IPR054030">
    <property type="entry name" value="Gp5_Vgr_C"/>
</dbReference>
<evidence type="ECO:0000313" key="7">
    <source>
        <dbReference type="EMBL" id="MDC0683429.1"/>
    </source>
</evidence>
<protein>
    <submittedName>
        <fullName evidence="7">Type VI secretion system tip protein TssI/VgrG</fullName>
    </submittedName>
</protein>
<dbReference type="InterPro" id="IPR050708">
    <property type="entry name" value="T6SS_VgrG/RHS"/>
</dbReference>
<dbReference type="InterPro" id="IPR006531">
    <property type="entry name" value="Gp5/Vgr_OB"/>
</dbReference>
<dbReference type="Gene3D" id="4.10.220.110">
    <property type="match status" value="1"/>
</dbReference>
<dbReference type="Pfam" id="PF22178">
    <property type="entry name" value="Gp5_trimer_C"/>
    <property type="match status" value="1"/>
</dbReference>
<dbReference type="SUPFAM" id="SSF69255">
    <property type="entry name" value="gp5 N-terminal domain-like"/>
    <property type="match status" value="1"/>
</dbReference>
<dbReference type="RefSeq" id="WP_272101570.1">
    <property type="nucleotide sequence ID" value="NZ_JAQNDK010000004.1"/>
</dbReference>
<evidence type="ECO:0000256" key="4">
    <source>
        <dbReference type="SAM" id="MobiDB-lite"/>
    </source>
</evidence>
<evidence type="ECO:0000256" key="2">
    <source>
        <dbReference type="ARBA" id="ARBA00005558"/>
    </source>
</evidence>
<dbReference type="InterPro" id="IPR037026">
    <property type="entry name" value="Vgr_OB-fold_dom_sf"/>
</dbReference>
<reference evidence="7 8" key="1">
    <citation type="submission" date="2023-01" db="EMBL/GenBank/DDBJ databases">
        <title>Minimal conservation of predation-associated metabolite biosynthetic gene clusters underscores biosynthetic potential of Myxococcota including descriptions for ten novel species: Archangium lansinium sp. nov., Myxococcus landrumus sp. nov., Nannocystis bai.</title>
        <authorList>
            <person name="Ahearne A."/>
            <person name="Stevens C."/>
            <person name="Dowd S."/>
        </authorList>
    </citation>
    <scope>NUCLEOTIDE SEQUENCE [LARGE SCALE GENOMIC DNA]</scope>
    <source>
        <strain evidence="7 8">WIWO2</strain>
    </source>
</reference>
<evidence type="ECO:0000259" key="6">
    <source>
        <dbReference type="Pfam" id="PF22178"/>
    </source>
</evidence>
<dbReference type="Gene3D" id="3.55.50.10">
    <property type="entry name" value="Baseplate protein-like domains"/>
    <property type="match status" value="1"/>
</dbReference>
<dbReference type="NCBIfam" id="TIGR01646">
    <property type="entry name" value="vgr_GE"/>
    <property type="match status" value="1"/>
</dbReference>
<evidence type="ECO:0000313" key="8">
    <source>
        <dbReference type="Proteomes" id="UP001217485"/>
    </source>
</evidence>
<dbReference type="Pfam" id="PF04717">
    <property type="entry name" value="Phage_base_V"/>
    <property type="match status" value="1"/>
</dbReference>
<evidence type="ECO:0000256" key="3">
    <source>
        <dbReference type="ARBA" id="ARBA00022525"/>
    </source>
</evidence>
<dbReference type="Pfam" id="PF05954">
    <property type="entry name" value="Phage_GPD"/>
    <property type="match status" value="1"/>
</dbReference>
<comment type="similarity">
    <text evidence="2">Belongs to the VgrG protein family.</text>
</comment>
<dbReference type="Proteomes" id="UP001217485">
    <property type="component" value="Unassembled WGS sequence"/>
</dbReference>